<dbReference type="PANTHER" id="PTHR39244:SF5">
    <property type="entry name" value="NATTERIN-3-LIKE"/>
    <property type="match status" value="1"/>
</dbReference>
<accession>A0A9Q0JJP4</accession>
<comment type="caution">
    <text evidence="1">The sequence shown here is derived from an EMBL/GenBank/DDBJ whole genome shotgun (WGS) entry which is preliminary data.</text>
</comment>
<dbReference type="Gene3D" id="2.170.15.10">
    <property type="entry name" value="Proaerolysin, chain A, domain 3"/>
    <property type="match status" value="1"/>
</dbReference>
<dbReference type="SUPFAM" id="SSF50382">
    <property type="entry name" value="Agglutinin"/>
    <property type="match status" value="1"/>
</dbReference>
<dbReference type="PANTHER" id="PTHR39244">
    <property type="entry name" value="NATTERIN-4"/>
    <property type="match status" value="1"/>
</dbReference>
<dbReference type="EMBL" id="JAKUCV010002299">
    <property type="protein sequence ID" value="KAJ4843195.1"/>
    <property type="molecule type" value="Genomic_DNA"/>
</dbReference>
<dbReference type="Proteomes" id="UP001141552">
    <property type="component" value="Unassembled WGS sequence"/>
</dbReference>
<reference evidence="1" key="2">
    <citation type="journal article" date="2023" name="Plants (Basel)">
        <title>Annotation of the Turnera subulata (Passifloraceae) Draft Genome Reveals the S-Locus Evolved after the Divergence of Turneroideae from Passifloroideae in a Stepwise Manner.</title>
        <authorList>
            <person name="Henning P.M."/>
            <person name="Roalson E.H."/>
            <person name="Mir W."/>
            <person name="McCubbin A.G."/>
            <person name="Shore J.S."/>
        </authorList>
    </citation>
    <scope>NUCLEOTIDE SEQUENCE</scope>
    <source>
        <strain evidence="1">F60SS</strain>
    </source>
</reference>
<dbReference type="InterPro" id="IPR036242">
    <property type="entry name" value="Agglutinin_dom_sf"/>
</dbReference>
<organism evidence="1 2">
    <name type="scientific">Turnera subulata</name>
    <dbReference type="NCBI Taxonomy" id="218843"/>
    <lineage>
        <taxon>Eukaryota</taxon>
        <taxon>Viridiplantae</taxon>
        <taxon>Streptophyta</taxon>
        <taxon>Embryophyta</taxon>
        <taxon>Tracheophyta</taxon>
        <taxon>Spermatophyta</taxon>
        <taxon>Magnoliopsida</taxon>
        <taxon>eudicotyledons</taxon>
        <taxon>Gunneridae</taxon>
        <taxon>Pentapetalae</taxon>
        <taxon>rosids</taxon>
        <taxon>fabids</taxon>
        <taxon>Malpighiales</taxon>
        <taxon>Passifloraceae</taxon>
        <taxon>Turnera</taxon>
    </lineage>
</organism>
<sequence length="176" mass="19726">MTLRRKNNWILADAEETSSVDYNSDTLFRPVKVIGDNRIALCNLGNKKYCQKLEEGTSCCLSATASTTASEARMEFKELVVSRHISRVHFRLKEAKIYGKTPIILTEEEYENTTSKSATKHINIPLEHTLRGSWGSIASYKSSNVKTSIRSGIPVMGEAGLTLDISGEVSWKQYLY</sequence>
<keyword evidence="2" id="KW-1185">Reference proteome</keyword>
<proteinExistence type="predicted"/>
<dbReference type="InterPro" id="IPR053237">
    <property type="entry name" value="Natterin_C"/>
</dbReference>
<protein>
    <submittedName>
        <fullName evidence="1">Uncharacterized protein</fullName>
    </submittedName>
</protein>
<name>A0A9Q0JJP4_9ROSI</name>
<dbReference type="Gene3D" id="2.80.10.50">
    <property type="match status" value="1"/>
</dbReference>
<reference evidence="1" key="1">
    <citation type="submission" date="2022-02" db="EMBL/GenBank/DDBJ databases">
        <authorList>
            <person name="Henning P.M."/>
            <person name="McCubbin A.G."/>
            <person name="Shore J.S."/>
        </authorList>
    </citation>
    <scope>NUCLEOTIDE SEQUENCE</scope>
    <source>
        <strain evidence="1">F60SS</strain>
        <tissue evidence="1">Leaves</tissue>
    </source>
</reference>
<evidence type="ECO:0000313" key="1">
    <source>
        <dbReference type="EMBL" id="KAJ4843195.1"/>
    </source>
</evidence>
<gene>
    <name evidence="1" type="ORF">Tsubulata_008112</name>
</gene>
<evidence type="ECO:0000313" key="2">
    <source>
        <dbReference type="Proteomes" id="UP001141552"/>
    </source>
</evidence>
<dbReference type="AlphaFoldDB" id="A0A9Q0JJP4"/>